<evidence type="ECO:0008006" key="3">
    <source>
        <dbReference type="Google" id="ProtNLM"/>
    </source>
</evidence>
<evidence type="ECO:0000313" key="1">
    <source>
        <dbReference type="EMBL" id="RKD27119.1"/>
    </source>
</evidence>
<dbReference type="EMBL" id="MCHY01000001">
    <property type="protein sequence ID" value="RKD27119.1"/>
    <property type="molecule type" value="Genomic_DNA"/>
</dbReference>
<dbReference type="Proteomes" id="UP000284219">
    <property type="component" value="Unassembled WGS sequence"/>
</dbReference>
<dbReference type="Gene3D" id="3.30.1870.10">
    <property type="entry name" value="EreA-like, domain 2"/>
    <property type="match status" value="1"/>
</dbReference>
<dbReference type="SUPFAM" id="SSF159501">
    <property type="entry name" value="EreA/ChaN-like"/>
    <property type="match status" value="1"/>
</dbReference>
<proteinExistence type="predicted"/>
<dbReference type="Pfam" id="PF05139">
    <property type="entry name" value="Erythro_esteras"/>
    <property type="match status" value="1"/>
</dbReference>
<protein>
    <recommendedName>
        <fullName evidence="3">Protein-L-isoaspartate O-methyltransferase</fullName>
    </recommendedName>
</protein>
<keyword evidence="2" id="KW-1185">Reference proteome</keyword>
<dbReference type="Gene3D" id="3.40.1660.10">
    <property type="entry name" value="EreA-like (biosynthetic domain)"/>
    <property type="match status" value="1"/>
</dbReference>
<comment type="caution">
    <text evidence="1">The sequence shown here is derived from an EMBL/GenBank/DDBJ whole genome shotgun (WGS) entry which is preliminary data.</text>
</comment>
<dbReference type="RefSeq" id="WP_170145201.1">
    <property type="nucleotide sequence ID" value="NZ_MCHY01000001.1"/>
</dbReference>
<evidence type="ECO:0000313" key="2">
    <source>
        <dbReference type="Proteomes" id="UP000284219"/>
    </source>
</evidence>
<dbReference type="InterPro" id="IPR052036">
    <property type="entry name" value="Hydrolase/PRTase-associated"/>
</dbReference>
<name>A0A419SRJ6_9BACL</name>
<dbReference type="InterPro" id="IPR014622">
    <property type="entry name" value="UCP036794_erythomycin"/>
</dbReference>
<dbReference type="InterPro" id="IPR007815">
    <property type="entry name" value="Emycin_Estase"/>
</dbReference>
<dbReference type="AlphaFoldDB" id="A0A419SRJ6"/>
<dbReference type="CDD" id="cd14728">
    <property type="entry name" value="Ere-like"/>
    <property type="match status" value="1"/>
</dbReference>
<dbReference type="PIRSF" id="PIRSF036794">
    <property type="entry name" value="UCP_erythr_ester"/>
    <property type="match status" value="1"/>
</dbReference>
<dbReference type="PANTHER" id="PTHR31299">
    <property type="entry name" value="ESTERASE, PUTATIVE (AFU_ORTHOLOGUE AFUA_1G05850)-RELATED"/>
    <property type="match status" value="1"/>
</dbReference>
<gene>
    <name evidence="1" type="ORF">BEP19_00690</name>
</gene>
<sequence length="419" mass="48561">MKQQIIDEINKRAKPLHTSQDLEPLMDEIGEIPIVLLGEATHGSAEFYKWRFEMTKKLIVEKGFNAVVVEGDWPPCFELNRYVKGKAHQDTDLKTLLKQLFNYYPSWVLGNEEMIPVIEWVKDYNRELPEEEKIGFYGNDVKSLWESLEEVIRYLERTESDELVAMAKMIYANLESSQRNPQIYGLNAMFFGQSVAEDVEALYQKVVESRKDLKDIDDEQFNDEINAFVMRNSERYWRSMATEGPDNWNIRVYHMVDMIYRLMEYHGEQSKIIVWGHNTHFGDARATEGMPLEGFVNEGQVIREQKGEDQVYILGFSTYSGEVIASTAWNEPLQVMEVPPAVEGSWDALLHEAGAEDRLLIFGKDEPVFSTSIPQRAIGAVYRPHEVEYQTYVATRLSDRYNALIHIDQTRPVKPLLPK</sequence>
<dbReference type="PANTHER" id="PTHR31299:SF0">
    <property type="entry name" value="ESTERASE, PUTATIVE (AFU_ORTHOLOGUE AFUA_1G05850)-RELATED"/>
    <property type="match status" value="1"/>
</dbReference>
<accession>A0A419SRJ6</accession>
<organism evidence="1 2">
    <name type="scientific">Ammoniphilus oxalaticus</name>
    <dbReference type="NCBI Taxonomy" id="66863"/>
    <lineage>
        <taxon>Bacteria</taxon>
        <taxon>Bacillati</taxon>
        <taxon>Bacillota</taxon>
        <taxon>Bacilli</taxon>
        <taxon>Bacillales</taxon>
        <taxon>Paenibacillaceae</taxon>
        <taxon>Aneurinibacillus group</taxon>
        <taxon>Ammoniphilus</taxon>
    </lineage>
</organism>
<dbReference type="GO" id="GO:0046677">
    <property type="term" value="P:response to antibiotic"/>
    <property type="evidence" value="ECO:0007669"/>
    <property type="project" value="InterPro"/>
</dbReference>
<reference evidence="1 2" key="1">
    <citation type="submission" date="2016-08" db="EMBL/GenBank/DDBJ databases">
        <title>Novel Firmicute Genomes.</title>
        <authorList>
            <person name="Poppleton D.I."/>
            <person name="Gribaldo S."/>
        </authorList>
    </citation>
    <scope>NUCLEOTIDE SEQUENCE [LARGE SCALE GENOMIC DNA]</scope>
    <source>
        <strain evidence="1 2">RAOx-1</strain>
    </source>
</reference>